<keyword evidence="1" id="KW-0812">Transmembrane</keyword>
<evidence type="ECO:0000313" key="3">
    <source>
        <dbReference type="Proteomes" id="UP000019486"/>
    </source>
</evidence>
<sequence length="46" mass="5365">MPDGWFAVAEMLLVFGGVLAFAVWQIVSVNRASREDRRRRDEDNRQ</sequence>
<dbReference type="AlphaFoldDB" id="W9H7B2"/>
<keyword evidence="1" id="KW-0472">Membrane</keyword>
<gene>
    <name evidence="2" type="ORF">N825_05255</name>
</gene>
<evidence type="ECO:0008006" key="4">
    <source>
        <dbReference type="Google" id="ProtNLM"/>
    </source>
</evidence>
<dbReference type="EMBL" id="AVFL01000011">
    <property type="protein sequence ID" value="EWY39668.1"/>
    <property type="molecule type" value="Genomic_DNA"/>
</dbReference>
<dbReference type="RefSeq" id="WP_198038352.1">
    <property type="nucleotide sequence ID" value="NZ_AVFL01000011.1"/>
</dbReference>
<name>W9H7B2_9PROT</name>
<proteinExistence type="predicted"/>
<comment type="caution">
    <text evidence="2">The sequence shown here is derived from an EMBL/GenBank/DDBJ whole genome shotgun (WGS) entry which is preliminary data.</text>
</comment>
<feature type="transmembrane region" description="Helical" evidence="1">
    <location>
        <begin position="6"/>
        <end position="29"/>
    </location>
</feature>
<organism evidence="2 3">
    <name type="scientific">Skermanella stibiiresistens SB22</name>
    <dbReference type="NCBI Taxonomy" id="1385369"/>
    <lineage>
        <taxon>Bacteria</taxon>
        <taxon>Pseudomonadati</taxon>
        <taxon>Pseudomonadota</taxon>
        <taxon>Alphaproteobacteria</taxon>
        <taxon>Rhodospirillales</taxon>
        <taxon>Azospirillaceae</taxon>
        <taxon>Skermanella</taxon>
    </lineage>
</organism>
<dbReference type="STRING" id="1385369.N825_05255"/>
<keyword evidence="3" id="KW-1185">Reference proteome</keyword>
<evidence type="ECO:0000313" key="2">
    <source>
        <dbReference type="EMBL" id="EWY39668.1"/>
    </source>
</evidence>
<protein>
    <recommendedName>
        <fullName evidence="4">Heme exporter protein D</fullName>
    </recommendedName>
</protein>
<keyword evidence="1" id="KW-1133">Transmembrane helix</keyword>
<evidence type="ECO:0000256" key="1">
    <source>
        <dbReference type="SAM" id="Phobius"/>
    </source>
</evidence>
<accession>W9H7B2</accession>
<reference evidence="2 3" key="1">
    <citation type="submission" date="2013-08" db="EMBL/GenBank/DDBJ databases">
        <title>The genome sequence of Skermanella stibiiresistens.</title>
        <authorList>
            <person name="Zhu W."/>
            <person name="Wang G."/>
        </authorList>
    </citation>
    <scope>NUCLEOTIDE SEQUENCE [LARGE SCALE GENOMIC DNA]</scope>
    <source>
        <strain evidence="2 3">SB22</strain>
    </source>
</reference>
<dbReference type="Proteomes" id="UP000019486">
    <property type="component" value="Unassembled WGS sequence"/>
</dbReference>